<name>A0ACC3CIP1_PYRYE</name>
<sequence>MGTARPLTSRKQASIVSFPDETMEEAYDTLLDACCRLLPLLEFGLLAAALHRGAAAGGGISGERLLEARQANRGLLEARQANRMGRGRPHHHGGEPRRAAALHTAFASRRGDQAPRCRAGASCV</sequence>
<reference evidence="1" key="1">
    <citation type="submission" date="2019-11" db="EMBL/GenBank/DDBJ databases">
        <title>Nori genome reveals adaptations in red seaweeds to the harsh intertidal environment.</title>
        <authorList>
            <person name="Wang D."/>
            <person name="Mao Y."/>
        </authorList>
    </citation>
    <scope>NUCLEOTIDE SEQUENCE</scope>
    <source>
        <tissue evidence="1">Gametophyte</tissue>
    </source>
</reference>
<accession>A0ACC3CIP1</accession>
<keyword evidence="2" id="KW-1185">Reference proteome</keyword>
<evidence type="ECO:0000313" key="1">
    <source>
        <dbReference type="EMBL" id="KAK1869978.1"/>
    </source>
</evidence>
<evidence type="ECO:0000313" key="2">
    <source>
        <dbReference type="Proteomes" id="UP000798662"/>
    </source>
</evidence>
<organism evidence="1 2">
    <name type="scientific">Pyropia yezoensis</name>
    <name type="common">Susabi-nori</name>
    <name type="synonym">Porphyra yezoensis</name>
    <dbReference type="NCBI Taxonomy" id="2788"/>
    <lineage>
        <taxon>Eukaryota</taxon>
        <taxon>Rhodophyta</taxon>
        <taxon>Bangiophyceae</taxon>
        <taxon>Bangiales</taxon>
        <taxon>Bangiaceae</taxon>
        <taxon>Pyropia</taxon>
    </lineage>
</organism>
<comment type="caution">
    <text evidence="1">The sequence shown here is derived from an EMBL/GenBank/DDBJ whole genome shotgun (WGS) entry which is preliminary data.</text>
</comment>
<protein>
    <submittedName>
        <fullName evidence="1">Uncharacterized protein</fullName>
    </submittedName>
</protein>
<dbReference type="EMBL" id="CM020620">
    <property type="protein sequence ID" value="KAK1869978.1"/>
    <property type="molecule type" value="Genomic_DNA"/>
</dbReference>
<gene>
    <name evidence="1" type="ORF">I4F81_012443</name>
</gene>
<dbReference type="Proteomes" id="UP000798662">
    <property type="component" value="Chromosome 3"/>
</dbReference>
<proteinExistence type="predicted"/>